<feature type="domain" description="Tyrosine specific protein phosphatases" evidence="5">
    <location>
        <begin position="288"/>
        <end position="346"/>
    </location>
</feature>
<dbReference type="AlphaFoldDB" id="W9R8S6"/>
<accession>W9R8S6</accession>
<dbReference type="InterPro" id="IPR020422">
    <property type="entry name" value="TYR_PHOSPHATASE_DUAL_dom"/>
</dbReference>
<dbReference type="SUPFAM" id="SSF52799">
    <property type="entry name" value="(Phosphotyrosine protein) phosphatases II"/>
    <property type="match status" value="1"/>
</dbReference>
<protein>
    <recommendedName>
        <fullName evidence="5">Tyrosine specific protein phosphatases domain-containing protein</fullName>
    </recommendedName>
</protein>
<keyword evidence="2" id="KW-0904">Protein phosphatase</keyword>
<dbReference type="InterPro" id="IPR000340">
    <property type="entry name" value="Dual-sp_phosphatase_cat-dom"/>
</dbReference>
<evidence type="ECO:0000313" key="7">
    <source>
        <dbReference type="Proteomes" id="UP000030645"/>
    </source>
</evidence>
<gene>
    <name evidence="6" type="ORF">L484_005216</name>
</gene>
<dbReference type="Gene3D" id="3.90.190.10">
    <property type="entry name" value="Protein tyrosine phosphatase superfamily"/>
    <property type="match status" value="1"/>
</dbReference>
<dbReference type="PROSITE" id="PS50056">
    <property type="entry name" value="TYR_PHOSPHATASE_2"/>
    <property type="match status" value="1"/>
</dbReference>
<dbReference type="SMART" id="SM00195">
    <property type="entry name" value="DSPc"/>
    <property type="match status" value="1"/>
</dbReference>
<dbReference type="InterPro" id="IPR000387">
    <property type="entry name" value="Tyr_Pase_dom"/>
</dbReference>
<proteinExistence type="predicted"/>
<dbReference type="CDD" id="cd14526">
    <property type="entry name" value="DSP_laforin-like"/>
    <property type="match status" value="1"/>
</dbReference>
<dbReference type="InterPro" id="IPR052832">
    <property type="entry name" value="Starch-Glucan_Phosphatase"/>
</dbReference>
<dbReference type="EMBL" id="KE344363">
    <property type="protein sequence ID" value="EXB58482.1"/>
    <property type="molecule type" value="Genomic_DNA"/>
</dbReference>
<dbReference type="Proteomes" id="UP000030645">
    <property type="component" value="Unassembled WGS sequence"/>
</dbReference>
<feature type="compositionally biased region" description="Polar residues" evidence="4">
    <location>
        <begin position="381"/>
        <end position="391"/>
    </location>
</feature>
<dbReference type="GO" id="GO:0005983">
    <property type="term" value="P:starch catabolic process"/>
    <property type="evidence" value="ECO:0007669"/>
    <property type="project" value="TreeGrafter"/>
</dbReference>
<dbReference type="GO" id="GO:2001070">
    <property type="term" value="F:starch binding"/>
    <property type="evidence" value="ECO:0007669"/>
    <property type="project" value="TreeGrafter"/>
</dbReference>
<dbReference type="GO" id="GO:0004721">
    <property type="term" value="F:phosphoprotein phosphatase activity"/>
    <property type="evidence" value="ECO:0007669"/>
    <property type="project" value="UniProtKB-KW"/>
</dbReference>
<dbReference type="GO" id="GO:0019203">
    <property type="term" value="F:carbohydrate phosphatase activity"/>
    <property type="evidence" value="ECO:0007669"/>
    <property type="project" value="InterPro"/>
</dbReference>
<dbReference type="PANTHER" id="PTHR46642:SF3">
    <property type="entry name" value="PHOSPHOGLUCAN PHOSPHATASE DSP4, CHLOROPLASTIC"/>
    <property type="match status" value="1"/>
</dbReference>
<keyword evidence="1" id="KW-0378">Hydrolase</keyword>
<feature type="region of interest" description="Disordered" evidence="4">
    <location>
        <begin position="381"/>
        <end position="412"/>
    </location>
</feature>
<keyword evidence="3" id="KW-0119">Carbohydrate metabolism</keyword>
<name>W9R8S6_9ROSA</name>
<dbReference type="STRING" id="981085.W9R8S6"/>
<sequence length="563" mass="62559">MCDANGFTRIVTIKVASCSSSSLRTSLTWCSRSSSLAAVDVKKLVLSSCRAGEDIGDQNIADMICLQNLPRSSGFPLRSSEFRRRKNFCSVNTLRLMNTADLRQSMAIKATSGSTSKAQIGGGEVDLKEEKSEVYSNNMTEAMGAGKLTAHLLILWFHTNLRLCLVRRKENRKERKVYNLGGENEDEGEDISLGACLVGGKSGRRERVRGLVERFKDLWLFVGQKRGVLTYKHELGMNYNFIRPDLIVGSCLQTPDDVDKLRGIGVKTIFCLQQDSDLEDFDSHDLRIRLPAVVSKLHKAINRIGGVSYIHCTAGLGRAPAVALAYMLWVQGYKLSEALKLLLSKRSCSPKVDAIKSATADIPLPLNEEVQVRRSSNARITGSQHGCWSNQERARNTAAGRTKSSSSSVSCDGRGRLVGVSPRKALEPRNMEDRVDTCFFRKQELVHNGTNPLGNLEWTIVARSQLLITLLGQGLQPVRSQLEEYPVPGRKTVFLPPLVSKMLHLLCIHQLFLELFQHVVTQMHLFGPPHPSKECPEIGTKQVDAGHKQCRRVYASSKHCRLC</sequence>
<evidence type="ECO:0000256" key="2">
    <source>
        <dbReference type="ARBA" id="ARBA00022912"/>
    </source>
</evidence>
<evidence type="ECO:0000259" key="5">
    <source>
        <dbReference type="PROSITE" id="PS50056"/>
    </source>
</evidence>
<reference evidence="7" key="1">
    <citation type="submission" date="2013-01" db="EMBL/GenBank/DDBJ databases">
        <title>Draft Genome Sequence of a Mulberry Tree, Morus notabilis C.K. Schneid.</title>
        <authorList>
            <person name="He N."/>
            <person name="Zhao S."/>
        </authorList>
    </citation>
    <scope>NUCLEOTIDE SEQUENCE</scope>
</reference>
<evidence type="ECO:0000256" key="4">
    <source>
        <dbReference type="SAM" id="MobiDB-lite"/>
    </source>
</evidence>
<dbReference type="eggNOG" id="KOG1716">
    <property type="taxonomic scope" value="Eukaryota"/>
</dbReference>
<dbReference type="InterPro" id="IPR029021">
    <property type="entry name" value="Prot-tyrosine_phosphatase-like"/>
</dbReference>
<dbReference type="PANTHER" id="PTHR46642">
    <property type="entry name" value="DUAL SPECIFICITY PHOSPHATASE, SUBGROUP, CATALYTIC DOMAIN"/>
    <property type="match status" value="1"/>
</dbReference>
<organism evidence="6 7">
    <name type="scientific">Morus notabilis</name>
    <dbReference type="NCBI Taxonomy" id="981085"/>
    <lineage>
        <taxon>Eukaryota</taxon>
        <taxon>Viridiplantae</taxon>
        <taxon>Streptophyta</taxon>
        <taxon>Embryophyta</taxon>
        <taxon>Tracheophyta</taxon>
        <taxon>Spermatophyta</taxon>
        <taxon>Magnoliopsida</taxon>
        <taxon>eudicotyledons</taxon>
        <taxon>Gunneridae</taxon>
        <taxon>Pentapetalae</taxon>
        <taxon>rosids</taxon>
        <taxon>fabids</taxon>
        <taxon>Rosales</taxon>
        <taxon>Moraceae</taxon>
        <taxon>Moreae</taxon>
        <taxon>Morus</taxon>
    </lineage>
</organism>
<keyword evidence="7" id="KW-1185">Reference proteome</keyword>
<dbReference type="Pfam" id="PF00782">
    <property type="entry name" value="DSPc"/>
    <property type="match status" value="1"/>
</dbReference>
<evidence type="ECO:0000256" key="1">
    <source>
        <dbReference type="ARBA" id="ARBA00022801"/>
    </source>
</evidence>
<dbReference type="InterPro" id="IPR045204">
    <property type="entry name" value="DSP_laforin-like"/>
</dbReference>
<evidence type="ECO:0000256" key="3">
    <source>
        <dbReference type="ARBA" id="ARBA00023277"/>
    </source>
</evidence>
<dbReference type="GO" id="GO:0009507">
    <property type="term" value="C:chloroplast"/>
    <property type="evidence" value="ECO:0007669"/>
    <property type="project" value="TreeGrafter"/>
</dbReference>
<evidence type="ECO:0000313" key="6">
    <source>
        <dbReference type="EMBL" id="EXB58482.1"/>
    </source>
</evidence>